<dbReference type="Proteomes" id="UP000253551">
    <property type="component" value="Unassembled WGS sequence"/>
</dbReference>
<evidence type="ECO:0000256" key="14">
    <source>
        <dbReference type="ARBA" id="ARBA00030984"/>
    </source>
</evidence>
<dbReference type="GO" id="GO:0007095">
    <property type="term" value="P:mitotic G2 DNA damage checkpoint signaling"/>
    <property type="evidence" value="ECO:0007669"/>
    <property type="project" value="TreeGrafter"/>
</dbReference>
<evidence type="ECO:0000313" key="16">
    <source>
        <dbReference type="EMBL" id="RCI00602.1"/>
    </source>
</evidence>
<dbReference type="PANTHER" id="PTHR15660">
    <property type="entry name" value="BRISC AND BRCA1-A COMPLEX MEMBER 1"/>
    <property type="match status" value="1"/>
</dbReference>
<comment type="caution">
    <text evidence="16">The sequence shown here is derived from an EMBL/GenBank/DDBJ whole genome shotgun (WGS) entry which is preliminary data.</text>
</comment>
<organism evidence="16 17">
    <name type="scientific">Rhizopus stolonifer</name>
    <name type="common">Rhizopus nigricans</name>
    <dbReference type="NCBI Taxonomy" id="4846"/>
    <lineage>
        <taxon>Eukaryota</taxon>
        <taxon>Fungi</taxon>
        <taxon>Fungi incertae sedis</taxon>
        <taxon>Mucoromycota</taxon>
        <taxon>Mucoromycotina</taxon>
        <taxon>Mucoromycetes</taxon>
        <taxon>Mucorales</taxon>
        <taxon>Mucorineae</taxon>
        <taxon>Rhizopodaceae</taxon>
        <taxon>Rhizopus</taxon>
    </lineage>
</organism>
<dbReference type="Gene3D" id="3.40.50.410">
    <property type="entry name" value="von Willebrand factor, type A domain"/>
    <property type="match status" value="1"/>
</dbReference>
<reference evidence="16 17" key="1">
    <citation type="journal article" date="2018" name="G3 (Bethesda)">
        <title>Phylogenetic and Phylogenomic Definition of Rhizopus Species.</title>
        <authorList>
            <person name="Gryganskyi A.P."/>
            <person name="Golan J."/>
            <person name="Dolatabadi S."/>
            <person name="Mondo S."/>
            <person name="Robb S."/>
            <person name="Idnurm A."/>
            <person name="Muszewska A."/>
            <person name="Steczkiewicz K."/>
            <person name="Masonjones S."/>
            <person name="Liao H.L."/>
            <person name="Gajdeczka M.T."/>
            <person name="Anike F."/>
            <person name="Vuek A."/>
            <person name="Anishchenko I.M."/>
            <person name="Voigt K."/>
            <person name="de Hoog G.S."/>
            <person name="Smith M.E."/>
            <person name="Heitman J."/>
            <person name="Vilgalys R."/>
            <person name="Stajich J.E."/>
        </authorList>
    </citation>
    <scope>NUCLEOTIDE SEQUENCE [LARGE SCALE GENOMIC DNA]</scope>
    <source>
        <strain evidence="16 17">LSU 92-RS-03</strain>
    </source>
</reference>
<evidence type="ECO:0000256" key="15">
    <source>
        <dbReference type="ARBA" id="ARBA00031038"/>
    </source>
</evidence>
<dbReference type="PANTHER" id="PTHR15660:SF1">
    <property type="entry name" value="BRISC AND BRCA1-A COMPLEX MEMBER 1"/>
    <property type="match status" value="1"/>
</dbReference>
<keyword evidence="9" id="KW-0833">Ubl conjugation pathway</keyword>
<evidence type="ECO:0000256" key="9">
    <source>
        <dbReference type="ARBA" id="ARBA00022786"/>
    </source>
</evidence>
<dbReference type="EMBL" id="PJQM01001822">
    <property type="protein sequence ID" value="RCI00602.1"/>
    <property type="molecule type" value="Genomic_DNA"/>
</dbReference>
<dbReference type="GO" id="GO:0006325">
    <property type="term" value="P:chromatin organization"/>
    <property type="evidence" value="ECO:0007669"/>
    <property type="project" value="UniProtKB-KW"/>
</dbReference>
<evidence type="ECO:0000256" key="3">
    <source>
        <dbReference type="ARBA" id="ARBA00010809"/>
    </source>
</evidence>
<evidence type="ECO:0000256" key="8">
    <source>
        <dbReference type="ARBA" id="ARBA00022776"/>
    </source>
</evidence>
<keyword evidence="13" id="KW-0131">Cell cycle</keyword>
<keyword evidence="8" id="KW-0498">Mitosis</keyword>
<evidence type="ECO:0000313" key="17">
    <source>
        <dbReference type="Proteomes" id="UP000253551"/>
    </source>
</evidence>
<keyword evidence="12" id="KW-0539">Nucleus</keyword>
<evidence type="ECO:0000256" key="7">
    <source>
        <dbReference type="ARBA" id="ARBA00022763"/>
    </source>
</evidence>
<keyword evidence="11" id="KW-0234">DNA repair</keyword>
<evidence type="ECO:0000256" key="12">
    <source>
        <dbReference type="ARBA" id="ARBA00023242"/>
    </source>
</evidence>
<name>A0A367KFK3_RHIST</name>
<accession>A0A367KFK3</accession>
<comment type="similarity">
    <text evidence="3">Belongs to the BABAM1 family.</text>
</comment>
<evidence type="ECO:0000256" key="2">
    <source>
        <dbReference type="ARBA" id="ARBA00004496"/>
    </source>
</evidence>
<evidence type="ECO:0000256" key="10">
    <source>
        <dbReference type="ARBA" id="ARBA00022853"/>
    </source>
</evidence>
<evidence type="ECO:0000256" key="4">
    <source>
        <dbReference type="ARBA" id="ARBA00019437"/>
    </source>
</evidence>
<dbReference type="GO" id="GO:0016604">
    <property type="term" value="C:nuclear body"/>
    <property type="evidence" value="ECO:0007669"/>
    <property type="project" value="TreeGrafter"/>
</dbReference>
<keyword evidence="17" id="KW-1185">Reference proteome</keyword>
<evidence type="ECO:0000256" key="5">
    <source>
        <dbReference type="ARBA" id="ARBA00022490"/>
    </source>
</evidence>
<dbReference type="InterPro" id="IPR036465">
    <property type="entry name" value="vWFA_dom_sf"/>
</dbReference>
<comment type="subcellular location">
    <subcellularLocation>
        <location evidence="2">Cytoplasm</location>
    </subcellularLocation>
    <subcellularLocation>
        <location evidence="1">Nucleus</location>
    </subcellularLocation>
</comment>
<keyword evidence="7" id="KW-0227">DNA damage</keyword>
<keyword evidence="5" id="KW-0963">Cytoplasm</keyword>
<dbReference type="GO" id="GO:0005737">
    <property type="term" value="C:cytoplasm"/>
    <property type="evidence" value="ECO:0007669"/>
    <property type="project" value="UniProtKB-SubCell"/>
</dbReference>
<dbReference type="STRING" id="4846.A0A367KFK3"/>
<keyword evidence="10" id="KW-0156">Chromatin regulator</keyword>
<dbReference type="OrthoDB" id="547311at2759"/>
<dbReference type="InterPro" id="IPR026126">
    <property type="entry name" value="BABAM1"/>
</dbReference>
<proteinExistence type="inferred from homology"/>
<dbReference type="GO" id="GO:0051301">
    <property type="term" value="P:cell division"/>
    <property type="evidence" value="ECO:0007669"/>
    <property type="project" value="UniProtKB-KW"/>
</dbReference>
<dbReference type="GO" id="GO:0006302">
    <property type="term" value="P:double-strand break repair"/>
    <property type="evidence" value="ECO:0007669"/>
    <property type="project" value="TreeGrafter"/>
</dbReference>
<sequence length="240" mass="28068">MQGDATSTLDSKGIRPKRIVFCIDSSSEMLTLLRASLNAGKKDTNLYYSTRLETLQRFLKRFIKTNTLIENTKDEYALMLLTTKAKWLVNFTNDINTIYRAIDSLDQSVTEHYDRLDTQSIFDTLSMHIDIDDDIYFTQVILVYNRDSIVPEPAHDYQHIRDSPNFVLDVLFLHDRKLSESMQSVYDFWSSLDSDIVPGWYYEAGLWQGKDDLAKALSQLLSHPHQRREQEDIDKEIVYY</sequence>
<evidence type="ECO:0000256" key="13">
    <source>
        <dbReference type="ARBA" id="ARBA00023306"/>
    </source>
</evidence>
<evidence type="ECO:0000256" key="11">
    <source>
        <dbReference type="ARBA" id="ARBA00023204"/>
    </source>
</evidence>
<gene>
    <name evidence="16" type="primary">BABAM1</name>
    <name evidence="16" type="ORF">CU098_010408</name>
</gene>
<evidence type="ECO:0000256" key="1">
    <source>
        <dbReference type="ARBA" id="ARBA00004123"/>
    </source>
</evidence>
<dbReference type="GO" id="GO:0045739">
    <property type="term" value="P:positive regulation of DNA repair"/>
    <property type="evidence" value="ECO:0007669"/>
    <property type="project" value="InterPro"/>
</dbReference>
<keyword evidence="6" id="KW-0132">Cell division</keyword>
<protein>
    <recommendedName>
        <fullName evidence="4">BRISC and BRCA1-A complex member 1</fullName>
    </recommendedName>
    <alternativeName>
        <fullName evidence="14">Mediator of RAP80 interactions and targeting subunit of 40 kDa</fullName>
    </alternativeName>
    <alternativeName>
        <fullName evidence="15">New component of the BRCA1-A complex</fullName>
    </alternativeName>
</protein>
<dbReference type="SUPFAM" id="SSF53300">
    <property type="entry name" value="vWA-like"/>
    <property type="match status" value="1"/>
</dbReference>
<evidence type="ECO:0000256" key="6">
    <source>
        <dbReference type="ARBA" id="ARBA00022618"/>
    </source>
</evidence>
<dbReference type="AlphaFoldDB" id="A0A367KFK3"/>
<dbReference type="GO" id="GO:0070552">
    <property type="term" value="C:BRISC complex"/>
    <property type="evidence" value="ECO:0007669"/>
    <property type="project" value="InterPro"/>
</dbReference>
<dbReference type="CDD" id="cd21502">
    <property type="entry name" value="vWA_BABAM1"/>
    <property type="match status" value="1"/>
</dbReference>